<dbReference type="InterPro" id="IPR018201">
    <property type="entry name" value="Ketoacyl_synth_AS"/>
</dbReference>
<evidence type="ECO:0000256" key="8">
    <source>
        <dbReference type="PROSITE-ProRule" id="PRU01363"/>
    </source>
</evidence>
<dbReference type="InterPro" id="IPR014031">
    <property type="entry name" value="Ketoacyl_synth_C"/>
</dbReference>
<evidence type="ECO:0000256" key="3">
    <source>
        <dbReference type="ARBA" id="ARBA00022553"/>
    </source>
</evidence>
<evidence type="ECO:0000256" key="9">
    <source>
        <dbReference type="SAM" id="MobiDB-lite"/>
    </source>
</evidence>
<dbReference type="InterPro" id="IPR032821">
    <property type="entry name" value="PKS_assoc"/>
</dbReference>
<dbReference type="InterPro" id="IPR014043">
    <property type="entry name" value="Acyl_transferase_dom"/>
</dbReference>
<feature type="compositionally biased region" description="Low complexity" evidence="9">
    <location>
        <begin position="3711"/>
        <end position="3749"/>
    </location>
</feature>
<dbReference type="InterPro" id="IPR049551">
    <property type="entry name" value="PKS_DH_C"/>
</dbReference>
<dbReference type="PANTHER" id="PTHR43775">
    <property type="entry name" value="FATTY ACID SYNTHASE"/>
    <property type="match status" value="1"/>
</dbReference>
<dbReference type="CDD" id="cd08952">
    <property type="entry name" value="KR_1_SDR_x"/>
    <property type="match status" value="1"/>
</dbReference>
<dbReference type="SMART" id="SM00822">
    <property type="entry name" value="PKS_KR"/>
    <property type="match status" value="2"/>
</dbReference>
<dbReference type="SMART" id="SM00826">
    <property type="entry name" value="PKS_DH"/>
    <property type="match status" value="1"/>
</dbReference>
<dbReference type="Gene3D" id="3.40.47.10">
    <property type="match status" value="3"/>
</dbReference>
<dbReference type="GO" id="GO:0071770">
    <property type="term" value="P:DIM/DIP cell wall layer assembly"/>
    <property type="evidence" value="ECO:0007669"/>
    <property type="project" value="TreeGrafter"/>
</dbReference>
<evidence type="ECO:0000256" key="4">
    <source>
        <dbReference type="ARBA" id="ARBA00022679"/>
    </source>
</evidence>
<feature type="domain" description="Ketosynthase family 3 (KS3)" evidence="11">
    <location>
        <begin position="999"/>
        <end position="1423"/>
    </location>
</feature>
<organism evidence="13">
    <name type="scientific">Streptomyces sp. R28</name>
    <dbReference type="NCBI Taxonomy" id="3238628"/>
    <lineage>
        <taxon>Bacteria</taxon>
        <taxon>Bacillati</taxon>
        <taxon>Actinomycetota</taxon>
        <taxon>Actinomycetes</taxon>
        <taxon>Kitasatosporales</taxon>
        <taxon>Streptomycetaceae</taxon>
        <taxon>Streptomyces</taxon>
    </lineage>
</organism>
<dbReference type="InterPro" id="IPR049552">
    <property type="entry name" value="PKS_DH_N"/>
</dbReference>
<dbReference type="Pfam" id="PF14765">
    <property type="entry name" value="PS-DH"/>
    <property type="match status" value="1"/>
</dbReference>
<dbReference type="InterPro" id="IPR001227">
    <property type="entry name" value="Ac_transferase_dom_sf"/>
</dbReference>
<dbReference type="PROSITE" id="PS52019">
    <property type="entry name" value="PKS_MFAS_DH"/>
    <property type="match status" value="1"/>
</dbReference>
<dbReference type="InterPro" id="IPR036736">
    <property type="entry name" value="ACP-like_sf"/>
</dbReference>
<dbReference type="PROSITE" id="PS00606">
    <property type="entry name" value="KS3_1"/>
    <property type="match status" value="2"/>
</dbReference>
<dbReference type="SMART" id="SM00825">
    <property type="entry name" value="PKS_KS"/>
    <property type="match status" value="3"/>
</dbReference>
<evidence type="ECO:0000256" key="5">
    <source>
        <dbReference type="ARBA" id="ARBA00023194"/>
    </source>
</evidence>
<dbReference type="GO" id="GO:0005737">
    <property type="term" value="C:cytoplasm"/>
    <property type="evidence" value="ECO:0007669"/>
    <property type="project" value="TreeGrafter"/>
</dbReference>
<dbReference type="InterPro" id="IPR013968">
    <property type="entry name" value="PKS_KR"/>
</dbReference>
<dbReference type="InterPro" id="IPR055123">
    <property type="entry name" value="SpnB-like_Rossmann"/>
</dbReference>
<dbReference type="GO" id="GO:0005886">
    <property type="term" value="C:plasma membrane"/>
    <property type="evidence" value="ECO:0007669"/>
    <property type="project" value="TreeGrafter"/>
</dbReference>
<gene>
    <name evidence="13" type="ORF">AB5J49_35225</name>
</gene>
<feature type="domain" description="Carrier" evidence="10">
    <location>
        <begin position="896"/>
        <end position="975"/>
    </location>
</feature>
<evidence type="ECO:0000256" key="6">
    <source>
        <dbReference type="ARBA" id="ARBA00023268"/>
    </source>
</evidence>
<sequence>MNSEFGVKRNDAIAVIGMSCRLPGADTVDEFWELLRTGRNQVTRRPDGTWRAALTDHGGFDAAFFGMSPDQAATTDPQHRLMLELGWEALENAGIRPDRLAGTDAGVFVGIASDDFATLVHRSGRESGVHTATGLHRALAPNRLSYFMGLRGPSIAVDTAQSSSLVAVHLACESLRRGESTIAVVGGVHLVLADESTTAMETMGALSPDGQCHTFDARANGYVRGEGGAALVLKPLHKAVEDGDRVHCVIKGSAVNNDGGGDSLTTPHREAQEELLRAAYARTGTPPESVRYIELHGTGTRAGDPVEAAALGAVLGTARAQAGAAPLSVGSVKTNIGHLEGAAGITGLLKTALCLREGMLPPSLNYRTPNPDIPLQQLHLGVQTALEPWTEEPGTRRVAGVSSFGMGGTNAHVVVEQAPDEVEAEAEAEAVVEAGPGSCAVPVVVSGASTGALEAGLGRLAAFVEQDGEFGVGEVGWSAAHRSVFDHRAVVVASTRGELVEGLRAPVVLGAVGSVGRTVFVFPGQGTQWAGMGAELLDSSPVFAARLGECAQALGPFVDWDLLDVVRSGVGLERVDVVQPVTWAVMVSLAEVWSRAGVVADAVVGHSQGEIAAAVVAGALSLEDGARVVALRSQVIGRVLAGAGGMASIALPAETVEERLAGWSGRLGIAAVNGPAITVVSGEAEAVTEFVAACEEQGVRARRIPVDYASHSEQVEAIETELAGLLAPVVAREPVIPLYSTVEPGQPVSTDGGYWYRNLRKRVRFAETVELLLADGFGVFVEASAHPVLTIGIQELADEAGRDDIIAVGTLRRDEGGLRRLWTSLAEAFVAGVPVDWKAAYTAHQLTTRRVDLPTYPFQRHHYWFDSAENVAGPVAEVARVPDAPLRREVDGLSASEQERLLLEAVRAHAAVALGRGTAGDIHAQRTFKQLGFESVTSVALRNRLNAATGLRLASSVAYDHPTPLALARHVRARLNGEDGTTSTPKPMRPASAVADADAEPIAIVGMGCRFPGGVGSAEGLWDLVESGADAVSGFPVDRGWDVAGLYDPDPDAVGKSYVREGGFLHGAGEFDAGFFGISPREAVAMDPQQRLLLETSWEALEGAGIDPHTLRGSQTGVYVGAMSQEYGPRLYEQAEGHEGYLLTGNTASVASGRISYVLGLEGPAVSVDTACSSSLVALHLAVQALRQGECDLALAGGVTVMASPGMFVEFSRQRGLAADGRCKAFSDAADGTAWAEGAGMLLVERLSDARRRGHRVLGVVRGSAVNQDGASNGLTAPHGPSQERVIRHALANAGLGPADVDVVEAHGTGTRLGDPIEAQALLATYGRDREQPLYVGSLKSNIGHAQAAAGVAGVIKMVMAMRHGVLPRSLHVGVPSSHVDWSSGGVEVLDRARQWPVVGRARRAGVSAFGVSGTNAHVVLEQAPDEVEAEAEVEAVVEAGPGSCAVPVIVSGASTAALEAALGRLASAVEADGELGVGEVGWSAAHRSVFDHRAVVVASTRDDLLEGLASPVISGVARRVGRTVLVFPGQGTQWAGMGAELLDSSPVFAARLGECAQALGPFVDWDLLEVVRSGVGLERVEVVQPVTWAVMVSLAEVWSRVGVVADAVIGHSQGEIAAAVVAGALSLEDGARVVALRSQVIGRVLAGAGGMASIALPAETVEERLEGWQGRLGIAAVNGPAITVVSGEAEAVAEFVAACEEQGVRARRIPVDYASHSEQVEAIEAELAGLLAPVVAREPVIPLYSTVEPGQPVSTDGGYWYRNLRKRVRFAETVELLLADGFGVFVEASAHPVLTIGIQELADEAGRDDIIAVGTLRRDEGGLRRLWTSMAEAFVSGVTVDWKAAYTTHHLTTRRVDLPTYPFQRQHYWLELSRSGQASDEVTLSGTGAWLYRVVWKGLSAGDVPRLSGRWLLVVPEGMPSGPVDDIADVLTHHGATVECVSAPVDAARAHFTDLFTARRTDDDEAPAVQGVLSLLGLSDVSASVPATVSLVQAVNDVGLGARVWAVTLGAVAALPGEVPDNTGARLWAFGRVAALELPEVWGGLVDLPTSSLDRRLLERMATVLGRARTADGIEDEVAIRSAGVYGRRVVRAPGSARTQSHWRPRGTVLVTGGTGALGGHVARWLAASGAEHVVLTSRRGQQAPGAAELVAELGALGARVTVAACDAAEREELSALLREHPPTAVFHTAGVLDDGVIDGLSADSLTLVSRPKADAAELLHELTADHDLDAFVLFSSITGVWGNGGQAAYAAANAALDALAERRRADGLPASAIAWGLWSGGGMAAGAGEESLVRRGIDAMDPVQAIEALQQALDRDDTCVTVAAVDWERFAPNTDAIRPTLLFSTVPEARQALEAVRQRRTAAPGAAALAELLDGRTEAEQLHRLVELIRGEAAAVLRHSTTDAIGAQRAFKEVGFDSLTALELRNRVNATTGLSLPTTITFDYPNPTALAGFILGRLTGDGGPKVDGHLPERFTASTDDELIAIVGMACRFPGDVESPEALWNLVLGERDVIGAPPTDRGWDFDAIYSPEPGTPGKTYAREGGFLHGAGEFDAGFFGISPREAVAMDPQQRLLLETSWEALEGAGIDPHTLRGSRTGVYTGLTHQEYAARLHEASQAHEGYLLTGKSASVASGRISYVLGLEGPAVSVDTACSSSLVALHLAVQALRQGECDLALAGGVTVMAAPGLFVEFSRQRGLAADGRCKAFSDAADGTGWAEGAGMLLVERLSDARRRGHRVLGVVRGSAVNQDGASNGLTAPHGPSQERVIRHALANAGLGPADVDVVEAHGTGTRLGDPIEAQALLATYGRDREQPLFVGSLKSNIGHAQAAAGVAGVIKMVMAMRHGVLPRSLHVGVPSSHVDWSSGGVEVLDRARQWPVVGRARRAGVSAFGVSGTNAHVVLEQAPDEAEAEVEAVVEAGPGSCAVPVVVSGASEGALEAGLRRLASAVEADGELGVGEVGWSAAHRSVFEHRAVVVASDRQVLLEGLASPVISGVARRVGRTVLVFPGQGTQWAGMGAELLDSSPVFAARLGECAQALGPFVDWDLLDVVRSGVGLERVDVVQPVTWAVMVSLAEVWSRAGVVADAVVGHSQGEIAAAVVAGALSLEDGARVVALRSQVIGRVLAGAGGMASIALPAETVEERLEGWSGRLGVAAVNGPAITVVSGEAEAVTEFVATCEEQGVRARRIPVDYASHSEQVEAIEAELAGLLAPVVAREPVIPLYSTVEPGQPVSTDGGYWYRNLRKRVRFAETVELLLADGFGVFVEASAHPVLTIGIQELADEVGRDDIIAVGTLRRDEGGLRRLWTSLAEAFVSGVAVDWRAVYTAHHLTTRRIDLPTYPFQRHHYWAETSPAGVGDLAAARFGMTWQEHPLVGGALRMADSDELLIAGRLSLAAHAWMADHAVSGTALLPGTAFVELALHAASVAGCAVVEELEVRAPLVLPERGGVGIQVRVGDGDASGRRRLSVHARPDHPAATGDGDLGTGADETPWTLHAVGVLAPANLVQPEAGEGAWGGTAWPPADAVPVDPAELYDRFSALGYEYGEVFAGVRSVWRRDGEVFAEVRLPGRVAADATRYRTHPALLDAALQPWIAGGLFDIPEDGLLLPFAWRGMSVQAAGADTVRVRLTSDAAGALSCRAVDLSGAPVFSLDALVMRPVERDRLPALLGASAVTAPLYEVAWRAHQAAVGAPPRWALVGGDRFDLVESTPSTPSTPSTSSTQSTMSAQYTPSTPSAPSAQSTPFTAYPGLGDLRRELDAGGTAPETVVVACGRGPRAGQPVVEEARASVREALALVQEWLADERLSEVRLVVLTRRAVATGADEDVTDLPGSGVWGLLRSAQSEHPGRFGLLDMDAHDASVSAIPAALRVISEGTPQLALRRGEMYAPTLIRTETPADRADVPFGDTEATTDGTPATTGAVGALAGEAGASAGGPRLGDGTVVITGATGTLGRLFARHLVERHAVRHLLLLSRSGPDARGADELVAELRARGAEPEVVACDAGDRDALFSVLSRIPDARPLTGVVHAAGILDDGPLTALDPGRIDAVLHAKADAATHLHEFTADRRLAAFVLFSGAAGLLGRPGQGNYAAANTFVDALAHHRRALGLPALSLAWGLWGGASGMTEHLAERDLRRMRRSGIAPMPSEQGLAFFDRALTLAPSHALLVPMRLDQTALARERAMSGLDAVPVLLRALVPAAAARRTPEGQEAYVPEGGEASAAARPRELAERLAALDESARGRELLEVVRTQVARVLGYPGPDAVDPGRPFRESGFDSLMSVELRNQLNAGTGLRLPVTVVFDHPTPRALAQHIGAELGLGPGAEEAGAAALVSLEALLSAVADMAADDIRRDVVRRQLEAALADVGGAGPVPAVATGPDGRSGEHRPPADSRAAVEERLDSADDDDLFAFIEEQL</sequence>
<evidence type="ECO:0000259" key="10">
    <source>
        <dbReference type="PROSITE" id="PS50075"/>
    </source>
</evidence>
<dbReference type="PROSITE" id="PS00012">
    <property type="entry name" value="PHOSPHOPANTETHEINE"/>
    <property type="match status" value="3"/>
</dbReference>
<keyword evidence="6" id="KW-0511">Multifunctional enzyme</keyword>
<dbReference type="SUPFAM" id="SSF55048">
    <property type="entry name" value="Probable ACP-binding domain of malonyl-CoA ACP transacylase"/>
    <property type="match status" value="3"/>
</dbReference>
<reference evidence="13" key="1">
    <citation type="submission" date="2024-07" db="EMBL/GenBank/DDBJ databases">
        <authorList>
            <person name="Yu S.T."/>
        </authorList>
    </citation>
    <scope>NUCLEOTIDE SEQUENCE</scope>
    <source>
        <strain evidence="13">R28</strain>
    </source>
</reference>
<dbReference type="Pfam" id="PF00550">
    <property type="entry name" value="PP-binding"/>
    <property type="match status" value="3"/>
</dbReference>
<keyword evidence="2" id="KW-0596">Phosphopantetheine</keyword>
<dbReference type="PROSITE" id="PS50075">
    <property type="entry name" value="CARRIER"/>
    <property type="match status" value="3"/>
</dbReference>
<dbReference type="GO" id="GO:0006633">
    <property type="term" value="P:fatty acid biosynthetic process"/>
    <property type="evidence" value="ECO:0007669"/>
    <property type="project" value="InterPro"/>
</dbReference>
<dbReference type="PANTHER" id="PTHR43775:SF51">
    <property type="entry name" value="INACTIVE PHENOLPHTHIOCEROL SYNTHESIS POLYKETIDE SYNTHASE TYPE I PKS1-RELATED"/>
    <property type="match status" value="1"/>
</dbReference>
<dbReference type="SUPFAM" id="SSF53901">
    <property type="entry name" value="Thiolase-like"/>
    <property type="match status" value="3"/>
</dbReference>
<dbReference type="Pfam" id="PF22953">
    <property type="entry name" value="SpnB_Rossmann"/>
    <property type="match status" value="1"/>
</dbReference>
<feature type="region of interest" description="Disordered" evidence="9">
    <location>
        <begin position="4368"/>
        <end position="4399"/>
    </location>
</feature>
<dbReference type="InterPro" id="IPR020841">
    <property type="entry name" value="PKS_Beta-ketoAc_synthase_dom"/>
</dbReference>
<dbReference type="GO" id="GO:0031177">
    <property type="term" value="F:phosphopantetheine binding"/>
    <property type="evidence" value="ECO:0007669"/>
    <property type="project" value="InterPro"/>
</dbReference>
<comment type="pathway">
    <text evidence="1">Antibiotic biosynthesis.</text>
</comment>
<dbReference type="Pfam" id="PF00698">
    <property type="entry name" value="Acyl_transf_1"/>
    <property type="match status" value="3"/>
</dbReference>
<protein>
    <submittedName>
        <fullName evidence="13">SDR family NAD(P)-dependent oxidoreductase</fullName>
    </submittedName>
</protein>
<dbReference type="Gene3D" id="3.40.50.720">
    <property type="entry name" value="NAD(P)-binding Rossmann-like Domain"/>
    <property type="match status" value="2"/>
</dbReference>
<dbReference type="InterPro" id="IPR016036">
    <property type="entry name" value="Malonyl_transacylase_ACP-bd"/>
</dbReference>
<dbReference type="InterPro" id="IPR016039">
    <property type="entry name" value="Thiolase-like"/>
</dbReference>
<name>A0AB39Q4F9_9ACTN</name>
<dbReference type="Gene3D" id="3.40.366.10">
    <property type="entry name" value="Malonyl-Coenzyme A Acyl Carrier Protein, domain 2"/>
    <property type="match status" value="3"/>
</dbReference>
<dbReference type="Pfam" id="PF02801">
    <property type="entry name" value="Ketoacyl-synt_C"/>
    <property type="match status" value="3"/>
</dbReference>
<dbReference type="FunFam" id="3.40.47.10:FF:000019">
    <property type="entry name" value="Polyketide synthase type I"/>
    <property type="match status" value="2"/>
</dbReference>
<dbReference type="GO" id="GO:0004312">
    <property type="term" value="F:fatty acid synthase activity"/>
    <property type="evidence" value="ECO:0007669"/>
    <property type="project" value="TreeGrafter"/>
</dbReference>
<dbReference type="InterPro" id="IPR020806">
    <property type="entry name" value="PKS_PP-bd"/>
</dbReference>
<dbReference type="SMART" id="SM00823">
    <property type="entry name" value="PKS_PP"/>
    <property type="match status" value="3"/>
</dbReference>
<dbReference type="InterPro" id="IPR042104">
    <property type="entry name" value="PKS_dehydratase_sf"/>
</dbReference>
<keyword evidence="5" id="KW-0045">Antibiotic biosynthesis</keyword>
<feature type="compositionally biased region" description="Basic and acidic residues" evidence="9">
    <location>
        <begin position="4382"/>
        <end position="4399"/>
    </location>
</feature>
<evidence type="ECO:0000256" key="2">
    <source>
        <dbReference type="ARBA" id="ARBA00022450"/>
    </source>
</evidence>
<dbReference type="InterPro" id="IPR006162">
    <property type="entry name" value="Ppantetheine_attach_site"/>
</dbReference>
<feature type="region of interest" description="N-terminal hotdog fold" evidence="8">
    <location>
        <begin position="3374"/>
        <end position="3510"/>
    </location>
</feature>
<dbReference type="FunFam" id="1.10.1200.10:FF:000007">
    <property type="entry name" value="Probable polyketide synthase pks17"/>
    <property type="match status" value="2"/>
</dbReference>
<accession>A0AB39Q4F9</accession>
<dbReference type="SMART" id="SM00827">
    <property type="entry name" value="PKS_AT"/>
    <property type="match status" value="3"/>
</dbReference>
<dbReference type="SUPFAM" id="SSF52151">
    <property type="entry name" value="FabD/lysophospholipase-like"/>
    <property type="match status" value="3"/>
</dbReference>
<dbReference type="InterPro" id="IPR049900">
    <property type="entry name" value="PKS_mFAS_DH"/>
</dbReference>
<dbReference type="Pfam" id="PF21089">
    <property type="entry name" value="PKS_DH_N"/>
    <property type="match status" value="1"/>
</dbReference>
<dbReference type="Pfam" id="PF16197">
    <property type="entry name" value="KAsynt_C_assoc"/>
    <property type="match status" value="3"/>
</dbReference>
<dbReference type="SUPFAM" id="SSF51735">
    <property type="entry name" value="NAD(P)-binding Rossmann-fold domains"/>
    <property type="match status" value="4"/>
</dbReference>
<feature type="domain" description="Ketosynthase family 3 (KS3)" evidence="11">
    <location>
        <begin position="10"/>
        <end position="417"/>
    </location>
</feature>
<keyword evidence="4" id="KW-0808">Transferase</keyword>
<dbReference type="RefSeq" id="WP_369172894.1">
    <property type="nucleotide sequence ID" value="NZ_CP163439.1"/>
</dbReference>
<evidence type="ECO:0000259" key="11">
    <source>
        <dbReference type="PROSITE" id="PS52004"/>
    </source>
</evidence>
<keyword evidence="7" id="KW-0012">Acyltransferase</keyword>
<dbReference type="InterPro" id="IPR009081">
    <property type="entry name" value="PP-bd_ACP"/>
</dbReference>
<dbReference type="Gene3D" id="3.10.129.110">
    <property type="entry name" value="Polyketide synthase dehydratase"/>
    <property type="match status" value="1"/>
</dbReference>
<dbReference type="CDD" id="cd08956">
    <property type="entry name" value="KR_3_FAS_SDR_x"/>
    <property type="match status" value="1"/>
</dbReference>
<keyword evidence="3" id="KW-0597">Phosphoprotein</keyword>
<dbReference type="SUPFAM" id="SSF47336">
    <property type="entry name" value="ACP-like"/>
    <property type="match status" value="3"/>
</dbReference>
<dbReference type="InterPro" id="IPR016035">
    <property type="entry name" value="Acyl_Trfase/lysoPLipase"/>
</dbReference>
<dbReference type="PROSITE" id="PS52004">
    <property type="entry name" value="KS3_2"/>
    <property type="match status" value="3"/>
</dbReference>
<dbReference type="GO" id="GO:0004315">
    <property type="term" value="F:3-oxoacyl-[acyl-carrier-protein] synthase activity"/>
    <property type="evidence" value="ECO:0007669"/>
    <property type="project" value="InterPro"/>
</dbReference>
<dbReference type="Gene3D" id="1.10.1200.10">
    <property type="entry name" value="ACP-like"/>
    <property type="match status" value="3"/>
</dbReference>
<dbReference type="GO" id="GO:0033068">
    <property type="term" value="P:macrolide biosynthetic process"/>
    <property type="evidence" value="ECO:0007669"/>
    <property type="project" value="UniProtKB-ARBA"/>
</dbReference>
<dbReference type="InterPro" id="IPR020807">
    <property type="entry name" value="PKS_DH"/>
</dbReference>
<feature type="active site" description="Proton acceptor; for dehydratase activity" evidence="8">
    <location>
        <position position="3406"/>
    </location>
</feature>
<feature type="domain" description="Carrier" evidence="10">
    <location>
        <begin position="4243"/>
        <end position="4318"/>
    </location>
</feature>
<dbReference type="FunFam" id="3.40.366.10:FF:000002">
    <property type="entry name" value="Probable polyketide synthase 2"/>
    <property type="match status" value="3"/>
</dbReference>
<feature type="region of interest" description="Disordered" evidence="9">
    <location>
        <begin position="3709"/>
        <end position="3760"/>
    </location>
</feature>
<dbReference type="InterPro" id="IPR014030">
    <property type="entry name" value="Ketoacyl_synth_N"/>
</dbReference>
<feature type="domain" description="Ketosynthase family 3 (KS3)" evidence="11">
    <location>
        <begin position="2482"/>
        <end position="2906"/>
    </location>
</feature>
<dbReference type="InterPro" id="IPR050091">
    <property type="entry name" value="PKS_NRPS_Biosynth_Enz"/>
</dbReference>
<dbReference type="Pfam" id="PF00109">
    <property type="entry name" value="ketoacyl-synt"/>
    <property type="match status" value="3"/>
</dbReference>
<proteinExistence type="predicted"/>
<dbReference type="SMART" id="SM01294">
    <property type="entry name" value="PKS_PP_betabranch"/>
    <property type="match status" value="2"/>
</dbReference>
<feature type="domain" description="Carrier" evidence="10">
    <location>
        <begin position="2378"/>
        <end position="2460"/>
    </location>
</feature>
<evidence type="ECO:0000256" key="1">
    <source>
        <dbReference type="ARBA" id="ARBA00004792"/>
    </source>
</evidence>
<evidence type="ECO:0000313" key="13">
    <source>
        <dbReference type="EMBL" id="XDQ38190.1"/>
    </source>
</evidence>
<feature type="domain" description="PKS/mFAS DH" evidence="12">
    <location>
        <begin position="3374"/>
        <end position="3668"/>
    </location>
</feature>
<dbReference type="Pfam" id="PF08659">
    <property type="entry name" value="KR"/>
    <property type="match status" value="2"/>
</dbReference>
<dbReference type="InterPro" id="IPR036291">
    <property type="entry name" value="NAD(P)-bd_dom_sf"/>
</dbReference>
<dbReference type="Gene3D" id="3.30.70.3290">
    <property type="match status" value="3"/>
</dbReference>
<dbReference type="CDD" id="cd00833">
    <property type="entry name" value="PKS"/>
    <property type="match status" value="3"/>
</dbReference>
<evidence type="ECO:0000259" key="12">
    <source>
        <dbReference type="PROSITE" id="PS52019"/>
    </source>
</evidence>
<evidence type="ECO:0000256" key="7">
    <source>
        <dbReference type="ARBA" id="ARBA00023315"/>
    </source>
</evidence>
<feature type="active site" description="Proton donor; for dehydratase activity" evidence="8">
    <location>
        <position position="3589"/>
    </location>
</feature>
<feature type="region of interest" description="C-terminal hotdog fold" evidence="8">
    <location>
        <begin position="3528"/>
        <end position="3668"/>
    </location>
</feature>
<dbReference type="InterPro" id="IPR057326">
    <property type="entry name" value="KR_dom"/>
</dbReference>
<dbReference type="EMBL" id="CP163439">
    <property type="protein sequence ID" value="XDQ38190.1"/>
    <property type="molecule type" value="Genomic_DNA"/>
</dbReference>
<feature type="compositionally biased region" description="Low complexity" evidence="9">
    <location>
        <begin position="4368"/>
        <end position="4380"/>
    </location>
</feature>